<dbReference type="CDD" id="cd11377">
    <property type="entry name" value="Pro-peptidase_S53"/>
    <property type="match status" value="1"/>
</dbReference>
<evidence type="ECO:0000256" key="5">
    <source>
        <dbReference type="ARBA" id="ARBA00022670"/>
    </source>
</evidence>
<evidence type="ECO:0000313" key="14">
    <source>
        <dbReference type="EMBL" id="KAF7368024.1"/>
    </source>
</evidence>
<dbReference type="GO" id="GO:0008240">
    <property type="term" value="F:tripeptidyl-peptidase activity"/>
    <property type="evidence" value="ECO:0007669"/>
    <property type="project" value="UniProtKB-EC"/>
</dbReference>
<comment type="caution">
    <text evidence="14">The sequence shown here is derived from an EMBL/GenBank/DDBJ whole genome shotgun (WGS) entry which is preliminary data.</text>
</comment>
<reference evidence="14" key="1">
    <citation type="submission" date="2020-05" db="EMBL/GenBank/DDBJ databases">
        <title>Mycena genomes resolve the evolution of fungal bioluminescence.</title>
        <authorList>
            <person name="Tsai I.J."/>
        </authorList>
    </citation>
    <scope>NUCLEOTIDE SEQUENCE</scope>
    <source>
        <strain evidence="14">160909Yilan</strain>
    </source>
</reference>
<dbReference type="InterPro" id="IPR036852">
    <property type="entry name" value="Peptidase_S8/S53_dom_sf"/>
</dbReference>
<feature type="signal peptide" evidence="12">
    <location>
        <begin position="1"/>
        <end position="17"/>
    </location>
</feature>
<keyword evidence="15" id="KW-1185">Reference proteome</keyword>
<keyword evidence="9 11" id="KW-0106">Calcium</keyword>
<comment type="cofactor">
    <cofactor evidence="11">
        <name>Ca(2+)</name>
        <dbReference type="ChEBI" id="CHEBI:29108"/>
    </cofactor>
    <text evidence="11">Binds 1 Ca(2+) ion per subunit.</text>
</comment>
<protein>
    <recommendedName>
        <fullName evidence="4">tripeptidyl-peptidase II</fullName>
        <ecNumber evidence="4">3.4.14.10</ecNumber>
    </recommendedName>
</protein>
<feature type="active site" description="Charge relay system" evidence="11">
    <location>
        <position position="283"/>
    </location>
</feature>
<keyword evidence="7 11" id="KW-0378">Hydrolase</keyword>
<evidence type="ECO:0000256" key="9">
    <source>
        <dbReference type="ARBA" id="ARBA00022837"/>
    </source>
</evidence>
<gene>
    <name evidence="14" type="ORF">MSAN_00868200</name>
</gene>
<name>A0A8H6YZ99_9AGAR</name>
<evidence type="ECO:0000259" key="13">
    <source>
        <dbReference type="PROSITE" id="PS51695"/>
    </source>
</evidence>
<dbReference type="Proteomes" id="UP000623467">
    <property type="component" value="Unassembled WGS sequence"/>
</dbReference>
<evidence type="ECO:0000313" key="15">
    <source>
        <dbReference type="Proteomes" id="UP000623467"/>
    </source>
</evidence>
<evidence type="ECO:0000256" key="12">
    <source>
        <dbReference type="SAM" id="SignalP"/>
    </source>
</evidence>
<comment type="catalytic activity">
    <reaction evidence="1">
        <text>Release of an N-terminal tripeptide from a polypeptide.</text>
        <dbReference type="EC" id="3.4.14.10"/>
    </reaction>
</comment>
<dbReference type="AlphaFoldDB" id="A0A8H6YZ99"/>
<dbReference type="Pfam" id="PF00082">
    <property type="entry name" value="Peptidase_S8"/>
    <property type="match status" value="1"/>
</dbReference>
<comment type="subcellular location">
    <subcellularLocation>
        <location evidence="3">Secreted</location>
        <location evidence="3">Extracellular space</location>
    </subcellularLocation>
</comment>
<dbReference type="PANTHER" id="PTHR14218:SF15">
    <property type="entry name" value="TRIPEPTIDYL-PEPTIDASE 1"/>
    <property type="match status" value="1"/>
</dbReference>
<evidence type="ECO:0000256" key="10">
    <source>
        <dbReference type="ARBA" id="ARBA00023145"/>
    </source>
</evidence>
<feature type="binding site" evidence="11">
    <location>
        <position position="534"/>
    </location>
    <ligand>
        <name>Ca(2+)</name>
        <dbReference type="ChEBI" id="CHEBI:29108"/>
    </ligand>
</feature>
<evidence type="ECO:0000256" key="7">
    <source>
        <dbReference type="ARBA" id="ARBA00022801"/>
    </source>
</evidence>
<accession>A0A8H6YZ99</accession>
<dbReference type="SMART" id="SM00944">
    <property type="entry name" value="Pro-kuma_activ"/>
    <property type="match status" value="1"/>
</dbReference>
<evidence type="ECO:0000256" key="6">
    <source>
        <dbReference type="ARBA" id="ARBA00022723"/>
    </source>
</evidence>
<keyword evidence="5 11" id="KW-0645">Protease</keyword>
<dbReference type="Pfam" id="PF09286">
    <property type="entry name" value="Pro-kuma_activ"/>
    <property type="match status" value="1"/>
</dbReference>
<feature type="active site" description="Charge relay system" evidence="11">
    <location>
        <position position="490"/>
    </location>
</feature>
<keyword evidence="8 11" id="KW-0720">Serine protease</keyword>
<dbReference type="PROSITE" id="PS51695">
    <property type="entry name" value="SEDOLISIN"/>
    <property type="match status" value="1"/>
</dbReference>
<dbReference type="OrthoDB" id="409122at2759"/>
<keyword evidence="6 11" id="KW-0479">Metal-binding</keyword>
<dbReference type="InterPro" id="IPR000209">
    <property type="entry name" value="Peptidase_S8/S53_dom"/>
</dbReference>
<feature type="active site" description="Charge relay system" evidence="11">
    <location>
        <position position="287"/>
    </location>
</feature>
<feature type="binding site" evidence="11">
    <location>
        <position position="533"/>
    </location>
    <ligand>
        <name>Ca(2+)</name>
        <dbReference type="ChEBI" id="CHEBI:29108"/>
    </ligand>
</feature>
<dbReference type="SUPFAM" id="SSF54897">
    <property type="entry name" value="Protease propeptides/inhibitors"/>
    <property type="match status" value="1"/>
</dbReference>
<proteinExistence type="predicted"/>
<evidence type="ECO:0000256" key="1">
    <source>
        <dbReference type="ARBA" id="ARBA00001910"/>
    </source>
</evidence>
<evidence type="ECO:0000256" key="4">
    <source>
        <dbReference type="ARBA" id="ARBA00012462"/>
    </source>
</evidence>
<dbReference type="EMBL" id="JACAZH010000005">
    <property type="protein sequence ID" value="KAF7368024.1"/>
    <property type="molecule type" value="Genomic_DNA"/>
</dbReference>
<feature type="chain" id="PRO_5034304561" description="tripeptidyl-peptidase II" evidence="12">
    <location>
        <begin position="18"/>
        <end position="573"/>
    </location>
</feature>
<dbReference type="EC" id="3.4.14.10" evidence="4"/>
<dbReference type="GO" id="GO:0006508">
    <property type="term" value="P:proteolysis"/>
    <property type="evidence" value="ECO:0007669"/>
    <property type="project" value="UniProtKB-KW"/>
</dbReference>
<comment type="function">
    <text evidence="2">Secreted tripeptidyl-peptidase which degrades proteins at acidic pHs and is involved in virulence.</text>
</comment>
<keyword evidence="10" id="KW-0865">Zymogen</keyword>
<dbReference type="Gene3D" id="3.40.50.200">
    <property type="entry name" value="Peptidase S8/S53 domain"/>
    <property type="match status" value="1"/>
</dbReference>
<dbReference type="InterPro" id="IPR050819">
    <property type="entry name" value="Tripeptidyl-peptidase_I"/>
</dbReference>
<dbReference type="SUPFAM" id="SSF52743">
    <property type="entry name" value="Subtilisin-like"/>
    <property type="match status" value="1"/>
</dbReference>
<dbReference type="GO" id="GO:0046872">
    <property type="term" value="F:metal ion binding"/>
    <property type="evidence" value="ECO:0007669"/>
    <property type="project" value="UniProtKB-UniRule"/>
</dbReference>
<dbReference type="CDD" id="cd04056">
    <property type="entry name" value="Peptidases_S53"/>
    <property type="match status" value="1"/>
</dbReference>
<dbReference type="InterPro" id="IPR030400">
    <property type="entry name" value="Sedolisin_dom"/>
</dbReference>
<organism evidence="14 15">
    <name type="scientific">Mycena sanguinolenta</name>
    <dbReference type="NCBI Taxonomy" id="230812"/>
    <lineage>
        <taxon>Eukaryota</taxon>
        <taxon>Fungi</taxon>
        <taxon>Dikarya</taxon>
        <taxon>Basidiomycota</taxon>
        <taxon>Agaricomycotina</taxon>
        <taxon>Agaricomycetes</taxon>
        <taxon>Agaricomycetidae</taxon>
        <taxon>Agaricales</taxon>
        <taxon>Marasmiineae</taxon>
        <taxon>Mycenaceae</taxon>
        <taxon>Mycena</taxon>
    </lineage>
</organism>
<dbReference type="GO" id="GO:0005576">
    <property type="term" value="C:extracellular region"/>
    <property type="evidence" value="ECO:0007669"/>
    <property type="project" value="UniProtKB-SubCell"/>
</dbReference>
<sequence>MVLATSFFASLLLLATAKLTAPRTMVVHESRAAPAQGFVQSGAAPAEQQLTLRIALKQNNIAGLETELYKVSDPASELYGQHLTLEEVTEFVKPTDETLAAVSSWLSENNIDAKPVTPAGDMLEIKIPVSQANDLLSAEFSVFTHIETGKTIIRTLQYSLPAPLTQHVEFFHPTTIFAPPLASMPKFVAASPAKRATPGSDDLPRFMHLDYDPCELYGIPTTPATQKSNTLGVAGFIDEWANQEDLTEFLTNLRTDINPSTTFGLETLDGGSNPQNRSQAGVEADLDIQYTVGLATGVPVTFISAGDDNPDGLNGFLDMILLLINDPNRPSVLTTSYSFQAETDLTLSVATNLCNMYMQLGALGTSLLFSSGDGGVSGGQPQSCGNYVPVFPGTCPYITSVGSTGGINQNPGINEIGSSFSSGGFSNYFAIPDYQAADVAAYIAWIDSLGTIPEDGRFNRSGRGFPDVSAQGENFEIVVDGQFGTVAGTSCSSPTFASVIALLNDELVAAGKPVLGFLNPFLYSSVGRAALNDVQFGDNFGCGTDGFFGHAGWDAVTGLGTPNYTALRTAVGL</sequence>
<feature type="binding site" evidence="11">
    <location>
        <position position="554"/>
    </location>
    <ligand>
        <name>Ca(2+)</name>
        <dbReference type="ChEBI" id="CHEBI:29108"/>
    </ligand>
</feature>
<dbReference type="InterPro" id="IPR015366">
    <property type="entry name" value="S53_propep"/>
</dbReference>
<evidence type="ECO:0000256" key="2">
    <source>
        <dbReference type="ARBA" id="ARBA00002451"/>
    </source>
</evidence>
<evidence type="ECO:0000256" key="3">
    <source>
        <dbReference type="ARBA" id="ARBA00004239"/>
    </source>
</evidence>
<feature type="binding site" evidence="11">
    <location>
        <position position="552"/>
    </location>
    <ligand>
        <name>Ca(2+)</name>
        <dbReference type="ChEBI" id="CHEBI:29108"/>
    </ligand>
</feature>
<keyword evidence="12" id="KW-0732">Signal</keyword>
<evidence type="ECO:0000256" key="11">
    <source>
        <dbReference type="PROSITE-ProRule" id="PRU01032"/>
    </source>
</evidence>
<dbReference type="GO" id="GO:0004252">
    <property type="term" value="F:serine-type endopeptidase activity"/>
    <property type="evidence" value="ECO:0007669"/>
    <property type="project" value="UniProtKB-UniRule"/>
</dbReference>
<dbReference type="PANTHER" id="PTHR14218">
    <property type="entry name" value="PROTEASE S8 TRIPEPTIDYL PEPTIDASE I CLN2"/>
    <property type="match status" value="1"/>
</dbReference>
<evidence type="ECO:0000256" key="8">
    <source>
        <dbReference type="ARBA" id="ARBA00022825"/>
    </source>
</evidence>
<feature type="domain" description="Peptidase S53" evidence="13">
    <location>
        <begin position="207"/>
        <end position="573"/>
    </location>
</feature>